<organism evidence="2 3">
    <name type="scientific">Chroococcidiopsis cubana SAG 39.79</name>
    <dbReference type="NCBI Taxonomy" id="388085"/>
    <lineage>
        <taxon>Bacteria</taxon>
        <taxon>Bacillati</taxon>
        <taxon>Cyanobacteriota</taxon>
        <taxon>Cyanophyceae</taxon>
        <taxon>Chroococcidiopsidales</taxon>
        <taxon>Chroococcidiopsidaceae</taxon>
        <taxon>Chroococcidiopsis</taxon>
    </lineage>
</organism>
<evidence type="ECO:0000313" key="3">
    <source>
        <dbReference type="Proteomes" id="UP000282574"/>
    </source>
</evidence>
<feature type="compositionally biased region" description="Low complexity" evidence="1">
    <location>
        <begin position="70"/>
        <end position="93"/>
    </location>
</feature>
<evidence type="ECO:0000256" key="1">
    <source>
        <dbReference type="SAM" id="MobiDB-lite"/>
    </source>
</evidence>
<name>A0AB37URS1_9CYAN</name>
<evidence type="ECO:0000313" key="2">
    <source>
        <dbReference type="EMBL" id="RUT14158.1"/>
    </source>
</evidence>
<sequence>MKGFVIGTVFVLAIPAIGFTNTFFGSAAYAESSNRSNKGACQSIPPARPTGGGTRERIAAMKKCDAARASEQQMPSTSSTEQPSSPSEVPTQQNQEPDSSEQQSAPGSVTIPSTTP</sequence>
<feature type="region of interest" description="Disordered" evidence="1">
    <location>
        <begin position="32"/>
        <end position="116"/>
    </location>
</feature>
<dbReference type="AlphaFoldDB" id="A0AB37URS1"/>
<dbReference type="Proteomes" id="UP000282574">
    <property type="component" value="Unassembled WGS sequence"/>
</dbReference>
<feature type="compositionally biased region" description="Basic and acidic residues" evidence="1">
    <location>
        <begin position="54"/>
        <end position="68"/>
    </location>
</feature>
<comment type="caution">
    <text evidence="2">The sequence shown here is derived from an EMBL/GenBank/DDBJ whole genome shotgun (WGS) entry which is preliminary data.</text>
</comment>
<keyword evidence="3" id="KW-1185">Reference proteome</keyword>
<dbReference type="EMBL" id="RSCK01000003">
    <property type="protein sequence ID" value="RUT14158.1"/>
    <property type="molecule type" value="Genomic_DNA"/>
</dbReference>
<proteinExistence type="predicted"/>
<dbReference type="RefSeq" id="WP_106169685.1">
    <property type="nucleotide sequence ID" value="NZ_JAVKZF010000005.1"/>
</dbReference>
<accession>A0AB37URS1</accession>
<protein>
    <submittedName>
        <fullName evidence="2">Uncharacterized protein</fullName>
    </submittedName>
</protein>
<feature type="compositionally biased region" description="Polar residues" evidence="1">
    <location>
        <begin position="94"/>
        <end position="116"/>
    </location>
</feature>
<reference evidence="2 3" key="1">
    <citation type="journal article" date="2019" name="Genome Biol. Evol.">
        <title>Day and night: Metabolic profiles and evolutionary relationships of six axenic non-marine cyanobacteria.</title>
        <authorList>
            <person name="Will S.E."/>
            <person name="Henke P."/>
            <person name="Boedeker C."/>
            <person name="Huang S."/>
            <person name="Brinkmann H."/>
            <person name="Rohde M."/>
            <person name="Jarek M."/>
            <person name="Friedl T."/>
            <person name="Seufert S."/>
            <person name="Schumacher M."/>
            <person name="Overmann J."/>
            <person name="Neumann-Schaal M."/>
            <person name="Petersen J."/>
        </authorList>
    </citation>
    <scope>NUCLEOTIDE SEQUENCE [LARGE SCALE GENOMIC DNA]</scope>
    <source>
        <strain evidence="2 3">SAG 39.79</strain>
    </source>
</reference>
<gene>
    <name evidence="2" type="ORF">DSM107010_06410</name>
</gene>